<organism evidence="2 3">
    <name type="scientific">Macrococcoides canis</name>
    <dbReference type="NCBI Taxonomy" id="1855823"/>
    <lineage>
        <taxon>Bacteria</taxon>
        <taxon>Bacillati</taxon>
        <taxon>Bacillota</taxon>
        <taxon>Bacilli</taxon>
        <taxon>Bacillales</taxon>
        <taxon>Staphylococcaceae</taxon>
        <taxon>Macrococcoides</taxon>
    </lineage>
</organism>
<dbReference type="GO" id="GO:0003964">
    <property type="term" value="F:RNA-directed DNA polymerase activity"/>
    <property type="evidence" value="ECO:0007669"/>
    <property type="project" value="UniProtKB-KW"/>
</dbReference>
<proteinExistence type="predicted"/>
<dbReference type="EMBL" id="CP047363">
    <property type="protein sequence ID" value="QIH77614.1"/>
    <property type="molecule type" value="Genomic_DNA"/>
</dbReference>
<dbReference type="InterPro" id="IPR030931">
    <property type="entry name" value="Group_II_RT_mat"/>
</dbReference>
<protein>
    <submittedName>
        <fullName evidence="2">Group II intron reverse transcriptase/maturase</fullName>
        <ecNumber evidence="2">2.7.7.49</ecNumber>
    </submittedName>
</protein>
<dbReference type="CDD" id="cd01651">
    <property type="entry name" value="RT_G2_intron"/>
    <property type="match status" value="1"/>
</dbReference>
<dbReference type="PROSITE" id="PS50878">
    <property type="entry name" value="RT_POL"/>
    <property type="match status" value="1"/>
</dbReference>
<accession>A0AAE6WZF6</accession>
<dbReference type="InterPro" id="IPR051083">
    <property type="entry name" value="GrpII_Intron_Splice-Mob/Def"/>
</dbReference>
<keyword evidence="2" id="KW-0808">Transferase</keyword>
<dbReference type="RefSeq" id="WP_164954035.1">
    <property type="nucleotide sequence ID" value="NZ_CP047363.1"/>
</dbReference>
<dbReference type="SUPFAM" id="SSF56672">
    <property type="entry name" value="DNA/RNA polymerases"/>
    <property type="match status" value="1"/>
</dbReference>
<keyword evidence="2" id="KW-0695">RNA-directed DNA polymerase</keyword>
<dbReference type="EC" id="2.7.7.49" evidence="2"/>
<dbReference type="InterPro" id="IPR000477">
    <property type="entry name" value="RT_dom"/>
</dbReference>
<dbReference type="Pfam" id="PF08388">
    <property type="entry name" value="GIIM"/>
    <property type="match status" value="1"/>
</dbReference>
<dbReference type="Pfam" id="PF00078">
    <property type="entry name" value="RVT_1"/>
    <property type="match status" value="1"/>
</dbReference>
<dbReference type="PANTHER" id="PTHR34047">
    <property type="entry name" value="NUCLEAR INTRON MATURASE 1, MITOCHONDRIAL-RELATED"/>
    <property type="match status" value="1"/>
</dbReference>
<evidence type="ECO:0000259" key="1">
    <source>
        <dbReference type="PROSITE" id="PS50878"/>
    </source>
</evidence>
<sequence length="428" mass="49908">MYSISPSLMELVVNDENLNEAIKRVKANKGAAGVDGMTVDELYSHFSTYREQIKLKLLDGSYEPMPVKQVEIPKANGKIRILGIPVVKDRVIQQAIKQIIEPIIDKHFSKHSHGFRPRKSTHTAIKECIEYYEQGYKIVVDCDLKQCFDTFNHDKLMYLFERFIDDKAISAFIRKSLRSGSISLSSEYVERKIGSPQGGVISPLLCNIYLHELDKELEKRGHRFVRYADDFVIYVKSKRAGERVIESITRFIEKNLKLIVNKEKGGVGSPTRLKFLSCLMFTQNGTCRFIPTMESKRSFRRKFKKTTSRKRPGTFEQIVKEINQATRGWINYFGGGFIKSFIKETEQWLNHRIRQLILKRWKLPRTIIKGLMKCGLDIDSAKRIAYSRKKYWRLSKTPEVHRAFTNKKLRKWGLVPLTELAEFVYEKY</sequence>
<dbReference type="InterPro" id="IPR013597">
    <property type="entry name" value="Mat_intron_G2"/>
</dbReference>
<dbReference type="AlphaFoldDB" id="A0AAE6WZF6"/>
<gene>
    <name evidence="2" type="primary">ltrA</name>
    <name evidence="2" type="ORF">GTN30_02950</name>
</gene>
<feature type="domain" description="Reverse transcriptase" evidence="1">
    <location>
        <begin position="51"/>
        <end position="280"/>
    </location>
</feature>
<dbReference type="Proteomes" id="UP000501122">
    <property type="component" value="Chromosome"/>
</dbReference>
<dbReference type="InterPro" id="IPR043502">
    <property type="entry name" value="DNA/RNA_pol_sf"/>
</dbReference>
<evidence type="ECO:0000313" key="3">
    <source>
        <dbReference type="Proteomes" id="UP000501122"/>
    </source>
</evidence>
<evidence type="ECO:0000313" key="2">
    <source>
        <dbReference type="EMBL" id="QIH77614.1"/>
    </source>
</evidence>
<name>A0AAE6WZF6_9STAP</name>
<dbReference type="PANTHER" id="PTHR34047:SF8">
    <property type="entry name" value="PROTEIN YKFC"/>
    <property type="match status" value="1"/>
</dbReference>
<dbReference type="NCBIfam" id="TIGR04416">
    <property type="entry name" value="group_II_RT_mat"/>
    <property type="match status" value="1"/>
</dbReference>
<reference evidence="2" key="1">
    <citation type="journal article" date="2020" name="Antimicrob. Agents Chemother.">
        <title>The novel macrolide resistance genes mef(D), msr(F) and msr(H) are present on resistance islands in Macrococcus canis, Macrococcus caseolyticus and Staphylococcus aureus.</title>
        <authorList>
            <person name="Schwendener S."/>
            <person name="Dona V."/>
            <person name="Perreten V."/>
        </authorList>
    </citation>
    <scope>NUCLEOTIDE SEQUENCE</scope>
    <source>
        <strain evidence="2">Epi0076A</strain>
    </source>
</reference>
<keyword evidence="2" id="KW-0548">Nucleotidyltransferase</keyword>